<dbReference type="OrthoDB" id="9816344at2"/>
<dbReference type="AlphaFoldDB" id="A0A401ZKB2"/>
<evidence type="ECO:0000256" key="3">
    <source>
        <dbReference type="ARBA" id="ARBA00023163"/>
    </source>
</evidence>
<dbReference type="Gene3D" id="1.10.10.60">
    <property type="entry name" value="Homeodomain-like"/>
    <property type="match status" value="2"/>
</dbReference>
<dbReference type="PROSITE" id="PS01124">
    <property type="entry name" value="HTH_ARAC_FAMILY_2"/>
    <property type="match status" value="1"/>
</dbReference>
<dbReference type="InterPro" id="IPR018062">
    <property type="entry name" value="HTH_AraC-typ_CS"/>
</dbReference>
<keyword evidence="2" id="KW-0238">DNA-binding</keyword>
<evidence type="ECO:0000256" key="2">
    <source>
        <dbReference type="ARBA" id="ARBA00023125"/>
    </source>
</evidence>
<reference evidence="6" key="1">
    <citation type="submission" date="2018-12" db="EMBL/GenBank/DDBJ databases">
        <title>Tengunoibacter tsumagoiensis gen. nov., sp. nov., Dictyobacter kobayashii sp. nov., D. alpinus sp. nov., and D. joshuensis sp. nov. and description of Dictyobacteraceae fam. nov. within the order Ktedonobacterales isolated from Tengu-no-mugimeshi.</title>
        <authorList>
            <person name="Wang C.M."/>
            <person name="Zheng Y."/>
            <person name="Sakai Y."/>
            <person name="Toyoda A."/>
            <person name="Minakuchi Y."/>
            <person name="Abe K."/>
            <person name="Yokota A."/>
            <person name="Yabe S."/>
        </authorList>
    </citation>
    <scope>NUCLEOTIDE SEQUENCE [LARGE SCALE GENOMIC DNA]</scope>
    <source>
        <strain evidence="6">S-27</strain>
    </source>
</reference>
<evidence type="ECO:0000313" key="5">
    <source>
        <dbReference type="EMBL" id="GCE07289.1"/>
    </source>
</evidence>
<accession>A0A401ZKB2</accession>
<organism evidence="5 6">
    <name type="scientific">Dictyobacter aurantiacus</name>
    <dbReference type="NCBI Taxonomy" id="1936993"/>
    <lineage>
        <taxon>Bacteria</taxon>
        <taxon>Bacillati</taxon>
        <taxon>Chloroflexota</taxon>
        <taxon>Ktedonobacteria</taxon>
        <taxon>Ktedonobacterales</taxon>
        <taxon>Dictyobacteraceae</taxon>
        <taxon>Dictyobacter</taxon>
    </lineage>
</organism>
<dbReference type="RefSeq" id="WP_126598430.1">
    <property type="nucleotide sequence ID" value="NZ_BIFQ01000001.1"/>
</dbReference>
<dbReference type="GO" id="GO:0043565">
    <property type="term" value="F:sequence-specific DNA binding"/>
    <property type="evidence" value="ECO:0007669"/>
    <property type="project" value="InterPro"/>
</dbReference>
<dbReference type="PANTHER" id="PTHR43280:SF2">
    <property type="entry name" value="HTH-TYPE TRANSCRIPTIONAL REGULATOR EXSA"/>
    <property type="match status" value="1"/>
</dbReference>
<evidence type="ECO:0000259" key="4">
    <source>
        <dbReference type="PROSITE" id="PS01124"/>
    </source>
</evidence>
<gene>
    <name evidence="5" type="ORF">KDAU_46180</name>
</gene>
<dbReference type="InterPro" id="IPR018060">
    <property type="entry name" value="HTH_AraC"/>
</dbReference>
<evidence type="ECO:0000313" key="6">
    <source>
        <dbReference type="Proteomes" id="UP000287224"/>
    </source>
</evidence>
<evidence type="ECO:0000256" key="1">
    <source>
        <dbReference type="ARBA" id="ARBA00023015"/>
    </source>
</evidence>
<dbReference type="PANTHER" id="PTHR43280">
    <property type="entry name" value="ARAC-FAMILY TRANSCRIPTIONAL REGULATOR"/>
    <property type="match status" value="1"/>
</dbReference>
<dbReference type="SUPFAM" id="SSF46689">
    <property type="entry name" value="Homeodomain-like"/>
    <property type="match status" value="2"/>
</dbReference>
<keyword evidence="1" id="KW-0805">Transcription regulation</keyword>
<dbReference type="Proteomes" id="UP000287224">
    <property type="component" value="Unassembled WGS sequence"/>
</dbReference>
<dbReference type="PROSITE" id="PS00041">
    <property type="entry name" value="HTH_ARAC_FAMILY_1"/>
    <property type="match status" value="1"/>
</dbReference>
<keyword evidence="6" id="KW-1185">Reference proteome</keyword>
<proteinExistence type="predicted"/>
<protein>
    <recommendedName>
        <fullName evidence="4">HTH araC/xylS-type domain-containing protein</fullName>
    </recommendedName>
</protein>
<dbReference type="GO" id="GO:0003700">
    <property type="term" value="F:DNA-binding transcription factor activity"/>
    <property type="evidence" value="ECO:0007669"/>
    <property type="project" value="InterPro"/>
</dbReference>
<keyword evidence="3" id="KW-0804">Transcription</keyword>
<name>A0A401ZKB2_9CHLR</name>
<dbReference type="EMBL" id="BIFQ01000001">
    <property type="protein sequence ID" value="GCE07289.1"/>
    <property type="molecule type" value="Genomic_DNA"/>
</dbReference>
<dbReference type="SMART" id="SM00342">
    <property type="entry name" value="HTH_ARAC"/>
    <property type="match status" value="1"/>
</dbReference>
<feature type="domain" description="HTH araC/xylS-type" evidence="4">
    <location>
        <begin position="26"/>
        <end position="124"/>
    </location>
</feature>
<dbReference type="Pfam" id="PF12833">
    <property type="entry name" value="HTH_18"/>
    <property type="match status" value="1"/>
</dbReference>
<sequence>MRTMTLDIKEDERYQLTQDTHLQAVESAVRVMRAHLHELLTLSDLADAACLSPFHFNRVFRRLVGIPPGEYLGALRLQEARHLLLSTPLSVTDICFEVGYNSPGSFTTRFTQLVGFSPRLLRRRAQEFIPPGLEDNARQRARHEPLPLRNTFSGLVSVPPTFQGIINIGLFSRPIPQGAPICCTRLTGPGSYRLNGFPDGVYYLLAAAFPLNTDPQAYLLPGERMLVHKPEGPLVIINGHISGERNVTLRPQRLTDPPLVMELPLRQRAAL</sequence>
<comment type="caution">
    <text evidence="5">The sequence shown here is derived from an EMBL/GenBank/DDBJ whole genome shotgun (WGS) entry which is preliminary data.</text>
</comment>
<dbReference type="InterPro" id="IPR009057">
    <property type="entry name" value="Homeodomain-like_sf"/>
</dbReference>